<dbReference type="EMBL" id="ATLV01024122">
    <property type="status" value="NOT_ANNOTATED_CDS"/>
    <property type="molecule type" value="Genomic_DNA"/>
</dbReference>
<feature type="region of interest" description="Disordered" evidence="1">
    <location>
        <begin position="31"/>
        <end position="122"/>
    </location>
</feature>
<evidence type="ECO:0000313" key="3">
    <source>
        <dbReference type="EMBL" id="KFB50717.1"/>
    </source>
</evidence>
<protein>
    <submittedName>
        <fullName evidence="3 4">Uncharacterized protein</fullName>
    </submittedName>
</protein>
<evidence type="ECO:0000313" key="5">
    <source>
        <dbReference type="Proteomes" id="UP000030765"/>
    </source>
</evidence>
<dbReference type="Proteomes" id="UP000030765">
    <property type="component" value="Unassembled WGS sequence"/>
</dbReference>
<dbReference type="VEuPathDB" id="VectorBase:ASIS006978"/>
<reference evidence="3 5" key="1">
    <citation type="journal article" date="2014" name="BMC Genomics">
        <title>Genome sequence of Anopheles sinensis provides insight into genetics basis of mosquito competence for malaria parasites.</title>
        <authorList>
            <person name="Zhou D."/>
            <person name="Zhang D."/>
            <person name="Ding G."/>
            <person name="Shi L."/>
            <person name="Hou Q."/>
            <person name="Ye Y."/>
            <person name="Xu Y."/>
            <person name="Zhou H."/>
            <person name="Xiong C."/>
            <person name="Li S."/>
            <person name="Yu J."/>
            <person name="Hong S."/>
            <person name="Yu X."/>
            <person name="Zou P."/>
            <person name="Chen C."/>
            <person name="Chang X."/>
            <person name="Wang W."/>
            <person name="Lv Y."/>
            <person name="Sun Y."/>
            <person name="Ma L."/>
            <person name="Shen B."/>
            <person name="Zhu C."/>
        </authorList>
    </citation>
    <scope>NUCLEOTIDE SEQUENCE [LARGE SCALE GENOMIC DNA]</scope>
</reference>
<dbReference type="VEuPathDB" id="VectorBase:ASIC018758"/>
<keyword evidence="5" id="KW-1185">Reference proteome</keyword>
<feature type="chain" id="PRO_5001784855" evidence="2">
    <location>
        <begin position="21"/>
        <end position="147"/>
    </location>
</feature>
<feature type="compositionally biased region" description="Basic and acidic residues" evidence="1">
    <location>
        <begin position="82"/>
        <end position="93"/>
    </location>
</feature>
<gene>
    <name evidence="3" type="ORF">ZHAS_00018758</name>
</gene>
<keyword evidence="2" id="KW-0732">Signal</keyword>
<evidence type="ECO:0000313" key="4">
    <source>
        <dbReference type="EnsemblMetazoa" id="ASIC018758-PA"/>
    </source>
</evidence>
<accession>A0A084WKH3</accession>
<feature type="signal peptide" evidence="2">
    <location>
        <begin position="1"/>
        <end position="20"/>
    </location>
</feature>
<dbReference type="OrthoDB" id="7736789at2759"/>
<evidence type="ECO:0000256" key="1">
    <source>
        <dbReference type="SAM" id="MobiDB-lite"/>
    </source>
</evidence>
<reference evidence="4" key="2">
    <citation type="submission" date="2020-05" db="UniProtKB">
        <authorList>
            <consortium name="EnsemblMetazoa"/>
        </authorList>
    </citation>
    <scope>IDENTIFICATION</scope>
</reference>
<dbReference type="EnsemblMetazoa" id="ASIC018758-RA">
    <property type="protein sequence ID" value="ASIC018758-PA"/>
    <property type="gene ID" value="ASIC018758"/>
</dbReference>
<sequence length="147" mass="16178">MNVRCLLVLSVVCLVQLTVGSNRSTASTVAFGKAPSPLVPPKRPREMDSSGRTRVHLAGGFIGDRSNDDEDDTALIAPRAASSDRQRKEHRGELSAPGRRSRQREEAPRKLASVRGTSGPVHTYIKTDKNANFKWGVRHFVGKKYAR</sequence>
<proteinExistence type="predicted"/>
<evidence type="ECO:0000256" key="2">
    <source>
        <dbReference type="SAM" id="SignalP"/>
    </source>
</evidence>
<dbReference type="AlphaFoldDB" id="A0A084WKH3"/>
<organism evidence="4 5">
    <name type="scientific">Anopheles sinensis</name>
    <name type="common">Mosquito</name>
    <dbReference type="NCBI Taxonomy" id="74873"/>
    <lineage>
        <taxon>Eukaryota</taxon>
        <taxon>Metazoa</taxon>
        <taxon>Ecdysozoa</taxon>
        <taxon>Arthropoda</taxon>
        <taxon>Hexapoda</taxon>
        <taxon>Insecta</taxon>
        <taxon>Pterygota</taxon>
        <taxon>Neoptera</taxon>
        <taxon>Endopterygota</taxon>
        <taxon>Diptera</taxon>
        <taxon>Nematocera</taxon>
        <taxon>Culicoidea</taxon>
        <taxon>Culicidae</taxon>
        <taxon>Anophelinae</taxon>
        <taxon>Anopheles</taxon>
    </lineage>
</organism>
<dbReference type="EMBL" id="KE525349">
    <property type="protein sequence ID" value="KFB50717.1"/>
    <property type="molecule type" value="Genomic_DNA"/>
</dbReference>
<name>A0A084WKH3_ANOSI</name>